<comment type="caution">
    <text evidence="2">The sequence shown here is derived from an EMBL/GenBank/DDBJ whole genome shotgun (WGS) entry which is preliminary data.</text>
</comment>
<dbReference type="Proteomes" id="UP000617734">
    <property type="component" value="Unassembled WGS sequence"/>
</dbReference>
<feature type="region of interest" description="Disordered" evidence="1">
    <location>
        <begin position="31"/>
        <end position="56"/>
    </location>
</feature>
<evidence type="ECO:0000313" key="3">
    <source>
        <dbReference type="Proteomes" id="UP000617734"/>
    </source>
</evidence>
<reference evidence="2" key="1">
    <citation type="journal article" date="2014" name="Int. J. Syst. Evol. Microbiol.">
        <title>Complete genome sequence of Corynebacterium casei LMG S-19264T (=DSM 44701T), isolated from a smear-ripened cheese.</title>
        <authorList>
            <consortium name="US DOE Joint Genome Institute (JGI-PGF)"/>
            <person name="Walter F."/>
            <person name="Albersmeier A."/>
            <person name="Kalinowski J."/>
            <person name="Ruckert C."/>
        </authorList>
    </citation>
    <scope>NUCLEOTIDE SEQUENCE</scope>
    <source>
        <strain evidence="2">JCM 4646</strain>
    </source>
</reference>
<organism evidence="2 3">
    <name type="scientific">Kitasatospora indigofera</name>
    <dbReference type="NCBI Taxonomy" id="67307"/>
    <lineage>
        <taxon>Bacteria</taxon>
        <taxon>Bacillati</taxon>
        <taxon>Actinomycetota</taxon>
        <taxon>Actinomycetes</taxon>
        <taxon>Kitasatosporales</taxon>
        <taxon>Streptomycetaceae</taxon>
        <taxon>Kitasatospora</taxon>
    </lineage>
</organism>
<dbReference type="AlphaFoldDB" id="A0A919G6V6"/>
<evidence type="ECO:0000256" key="1">
    <source>
        <dbReference type="SAM" id="MobiDB-lite"/>
    </source>
</evidence>
<gene>
    <name evidence="2" type="ORF">GCM10018781_54430</name>
</gene>
<reference evidence="2" key="2">
    <citation type="submission" date="2020-09" db="EMBL/GenBank/DDBJ databases">
        <authorList>
            <person name="Sun Q."/>
            <person name="Ohkuma M."/>
        </authorList>
    </citation>
    <scope>NUCLEOTIDE SEQUENCE</scope>
    <source>
        <strain evidence="2">JCM 4646</strain>
    </source>
</reference>
<evidence type="ECO:0000313" key="2">
    <source>
        <dbReference type="EMBL" id="GHH78541.1"/>
    </source>
</evidence>
<protein>
    <submittedName>
        <fullName evidence="2">Uncharacterized protein</fullName>
    </submittedName>
</protein>
<sequence length="56" mass="5911">MVTVRGGPRRHRVAVYRDGVARCLHIADPARAAGGRDRTDAEIGGGRGLTRDGAGR</sequence>
<proteinExistence type="predicted"/>
<accession>A0A919G6V6</accession>
<dbReference type="EMBL" id="BNBO01000038">
    <property type="protein sequence ID" value="GHH78541.1"/>
    <property type="molecule type" value="Genomic_DNA"/>
</dbReference>
<name>A0A919G6V6_9ACTN</name>
<keyword evidence="3" id="KW-1185">Reference proteome</keyword>